<dbReference type="OrthoDB" id="9808002at2"/>
<reference evidence="12 13" key="1">
    <citation type="journal article" date="2012" name="Stand. Genomic Sci.">
        <title>Genome sequence of the orange-pigmented seawater bacterium Owenweeksia hongkongensis type strain (UST20020801(T)).</title>
        <authorList>
            <person name="Riedel T."/>
            <person name="Held B."/>
            <person name="Nolan M."/>
            <person name="Lucas S."/>
            <person name="Lapidus A."/>
            <person name="Tice H."/>
            <person name="Del Rio T.G."/>
            <person name="Cheng J.F."/>
            <person name="Han C."/>
            <person name="Tapia R."/>
            <person name="Goodwin L.A."/>
            <person name="Pitluck S."/>
            <person name="Liolios K."/>
            <person name="Mavromatis K."/>
            <person name="Pagani I."/>
            <person name="Ivanova N."/>
            <person name="Mikhailova N."/>
            <person name="Pati A."/>
            <person name="Chen A."/>
            <person name="Palaniappan K."/>
            <person name="Rohde M."/>
            <person name="Tindall B.J."/>
            <person name="Detter J.C."/>
            <person name="Goker M."/>
            <person name="Woyke T."/>
            <person name="Bristow J."/>
            <person name="Eisen J.A."/>
            <person name="Markowitz V."/>
            <person name="Hugenholtz P."/>
            <person name="Klenk H.P."/>
            <person name="Kyrpides N.C."/>
        </authorList>
    </citation>
    <scope>NUCLEOTIDE SEQUENCE</scope>
    <source>
        <strain evidence="13">DSM 17368 / JCM 12287 / NRRL B-23963</strain>
    </source>
</reference>
<evidence type="ECO:0000256" key="1">
    <source>
        <dbReference type="ARBA" id="ARBA00001933"/>
    </source>
</evidence>
<keyword evidence="5" id="KW-0479">Metal-binding</keyword>
<dbReference type="Gene3D" id="3.40.640.10">
    <property type="entry name" value="Type I PLP-dependent aspartate aminotransferase-like (Major domain)"/>
    <property type="match status" value="1"/>
</dbReference>
<protein>
    <recommendedName>
        <fullName evidence="3">cysteine desulfurase</fullName>
        <ecNumber evidence="3">2.8.1.7</ecNumber>
    </recommendedName>
</protein>
<dbReference type="PATRIC" id="fig|926562.3.peg.1219"/>
<dbReference type="SUPFAM" id="SSF53383">
    <property type="entry name" value="PLP-dependent transferases"/>
    <property type="match status" value="1"/>
</dbReference>
<evidence type="ECO:0000313" key="13">
    <source>
        <dbReference type="Proteomes" id="UP000005631"/>
    </source>
</evidence>
<dbReference type="eggNOG" id="COG1104">
    <property type="taxonomic scope" value="Bacteria"/>
</dbReference>
<dbReference type="InterPro" id="IPR015424">
    <property type="entry name" value="PyrdxlP-dep_Trfase"/>
</dbReference>
<dbReference type="InterPro" id="IPR020578">
    <property type="entry name" value="Aminotrans_V_PyrdxlP_BS"/>
</dbReference>
<evidence type="ECO:0000256" key="10">
    <source>
        <dbReference type="RuleBase" id="RU004504"/>
    </source>
</evidence>
<gene>
    <name evidence="12" type="ordered locus">Oweho_1205</name>
</gene>
<dbReference type="InterPro" id="IPR016454">
    <property type="entry name" value="Cysteine_dSase"/>
</dbReference>
<dbReference type="STRING" id="926562.Oweho_1205"/>
<proteinExistence type="inferred from homology"/>
<keyword evidence="6" id="KW-0663">Pyridoxal phosphate</keyword>
<dbReference type="GO" id="GO:0051536">
    <property type="term" value="F:iron-sulfur cluster binding"/>
    <property type="evidence" value="ECO:0007669"/>
    <property type="project" value="UniProtKB-KW"/>
</dbReference>
<organism evidence="12 13">
    <name type="scientific">Owenweeksia hongkongensis (strain DSM 17368 / CIP 108786 / JCM 12287 / NRRL B-23963 / UST20020801)</name>
    <dbReference type="NCBI Taxonomy" id="926562"/>
    <lineage>
        <taxon>Bacteria</taxon>
        <taxon>Pseudomonadati</taxon>
        <taxon>Bacteroidota</taxon>
        <taxon>Flavobacteriia</taxon>
        <taxon>Flavobacteriales</taxon>
        <taxon>Owenweeksiaceae</taxon>
        <taxon>Owenweeksia</taxon>
    </lineage>
</organism>
<dbReference type="PROSITE" id="PS00595">
    <property type="entry name" value="AA_TRANSFER_CLASS_5"/>
    <property type="match status" value="1"/>
</dbReference>
<comment type="similarity">
    <text evidence="2">Belongs to the class-V pyridoxal-phosphate-dependent aminotransferase family. NifS/IscS subfamily.</text>
</comment>
<dbReference type="Pfam" id="PF00266">
    <property type="entry name" value="Aminotran_5"/>
    <property type="match status" value="1"/>
</dbReference>
<dbReference type="InterPro" id="IPR015422">
    <property type="entry name" value="PyrdxlP-dep_Trfase_small"/>
</dbReference>
<sequence>MTGLESKRRIYLDNAATTPIREEVKQYMLEVMNGPFGNPSSTHQFGRKAKSVVEEARKYISKTLGCTGNEIVFTSGGTEADNAALTLAVRDCGVKRIITSKMEHHAVLHTAEALAKNFGVELVFVNLLDKGVVDLNHLEELLKEGTPTLVSLMHGNNEVGNLLDLKTVGTMCRAHNAYFHTDTVQTMAHCELDLSELPIDFLAASAHKFYGPKGVGFMYVNHRVKCHSFISGGSQERNMRGGTENVLGIAGLHKAFQLSIENMEAENAHITDLKQYMIDQLKAEVTDVRFNGLSDQLDKSLLTVLSCSLPCLPKDGMYLFTLDMNGVMVSGGSACTSGSQKGSHVIEAIDPDNQCAIIRFSFGKNNTREELDYVIETLKNMMVPVPA</sequence>
<comment type="cofactor">
    <cofactor evidence="1 10">
        <name>pyridoxal 5'-phosphate</name>
        <dbReference type="ChEBI" id="CHEBI:597326"/>
    </cofactor>
</comment>
<evidence type="ECO:0000259" key="11">
    <source>
        <dbReference type="Pfam" id="PF00266"/>
    </source>
</evidence>
<name>G8R620_OWEHD</name>
<comment type="catalytic activity">
    <reaction evidence="9">
        <text>(sulfur carrier)-H + L-cysteine = (sulfur carrier)-SH + L-alanine</text>
        <dbReference type="Rhea" id="RHEA:43892"/>
        <dbReference type="Rhea" id="RHEA-COMP:14737"/>
        <dbReference type="Rhea" id="RHEA-COMP:14739"/>
        <dbReference type="ChEBI" id="CHEBI:29917"/>
        <dbReference type="ChEBI" id="CHEBI:35235"/>
        <dbReference type="ChEBI" id="CHEBI:57972"/>
        <dbReference type="ChEBI" id="CHEBI:64428"/>
        <dbReference type="EC" id="2.8.1.7"/>
    </reaction>
</comment>
<dbReference type="PANTHER" id="PTHR11601:SF34">
    <property type="entry name" value="CYSTEINE DESULFURASE"/>
    <property type="match status" value="1"/>
</dbReference>
<dbReference type="EC" id="2.8.1.7" evidence="3"/>
<keyword evidence="13" id="KW-1185">Reference proteome</keyword>
<dbReference type="RefSeq" id="WP_014201570.1">
    <property type="nucleotide sequence ID" value="NC_016599.1"/>
</dbReference>
<dbReference type="AlphaFoldDB" id="G8R620"/>
<dbReference type="GO" id="GO:0031071">
    <property type="term" value="F:cysteine desulfurase activity"/>
    <property type="evidence" value="ECO:0007669"/>
    <property type="project" value="UniProtKB-EC"/>
</dbReference>
<evidence type="ECO:0000256" key="9">
    <source>
        <dbReference type="ARBA" id="ARBA00050776"/>
    </source>
</evidence>
<dbReference type="Gene3D" id="3.90.1150.10">
    <property type="entry name" value="Aspartate Aminotransferase, domain 1"/>
    <property type="match status" value="1"/>
</dbReference>
<evidence type="ECO:0000256" key="4">
    <source>
        <dbReference type="ARBA" id="ARBA00022679"/>
    </source>
</evidence>
<dbReference type="InterPro" id="IPR000192">
    <property type="entry name" value="Aminotrans_V_dom"/>
</dbReference>
<dbReference type="Gene3D" id="1.10.260.50">
    <property type="match status" value="1"/>
</dbReference>
<dbReference type="Proteomes" id="UP000005631">
    <property type="component" value="Chromosome"/>
</dbReference>
<dbReference type="PIRSF" id="PIRSF005572">
    <property type="entry name" value="NifS"/>
    <property type="match status" value="1"/>
</dbReference>
<dbReference type="EMBL" id="CP003156">
    <property type="protein sequence ID" value="AEV32210.1"/>
    <property type="molecule type" value="Genomic_DNA"/>
</dbReference>
<dbReference type="GO" id="GO:0046872">
    <property type="term" value="F:metal ion binding"/>
    <property type="evidence" value="ECO:0007669"/>
    <property type="project" value="UniProtKB-KW"/>
</dbReference>
<dbReference type="HOGENOM" id="CLU_003433_0_0_10"/>
<accession>G8R620</accession>
<evidence type="ECO:0000256" key="5">
    <source>
        <dbReference type="ARBA" id="ARBA00022723"/>
    </source>
</evidence>
<evidence type="ECO:0000313" key="12">
    <source>
        <dbReference type="EMBL" id="AEV32210.1"/>
    </source>
</evidence>
<evidence type="ECO:0000256" key="7">
    <source>
        <dbReference type="ARBA" id="ARBA00023004"/>
    </source>
</evidence>
<keyword evidence="7" id="KW-0408">Iron</keyword>
<dbReference type="InterPro" id="IPR015421">
    <property type="entry name" value="PyrdxlP-dep_Trfase_major"/>
</dbReference>
<feature type="domain" description="Aminotransferase class V" evidence="11">
    <location>
        <begin position="10"/>
        <end position="374"/>
    </location>
</feature>
<evidence type="ECO:0000256" key="8">
    <source>
        <dbReference type="ARBA" id="ARBA00023014"/>
    </source>
</evidence>
<evidence type="ECO:0000256" key="2">
    <source>
        <dbReference type="ARBA" id="ARBA00006490"/>
    </source>
</evidence>
<dbReference type="KEGG" id="oho:Oweho_1205"/>
<keyword evidence="8" id="KW-0411">Iron-sulfur</keyword>
<evidence type="ECO:0000256" key="3">
    <source>
        <dbReference type="ARBA" id="ARBA00012239"/>
    </source>
</evidence>
<evidence type="ECO:0000256" key="6">
    <source>
        <dbReference type="ARBA" id="ARBA00022898"/>
    </source>
</evidence>
<dbReference type="PANTHER" id="PTHR11601">
    <property type="entry name" value="CYSTEINE DESULFURYLASE FAMILY MEMBER"/>
    <property type="match status" value="1"/>
</dbReference>
<keyword evidence="4" id="KW-0808">Transferase</keyword>